<evidence type="ECO:0000259" key="2">
    <source>
        <dbReference type="PROSITE" id="PS51832"/>
    </source>
</evidence>
<dbReference type="InterPro" id="IPR007890">
    <property type="entry name" value="CHASE2"/>
</dbReference>
<dbReference type="SMART" id="SM01080">
    <property type="entry name" value="CHASE2"/>
    <property type="match status" value="1"/>
</dbReference>
<name>A0A5K7YZV5_9BACT</name>
<dbReference type="PANTHER" id="PTHR45228">
    <property type="entry name" value="CYCLIC DI-GMP PHOSPHODIESTERASE TM_0186-RELATED"/>
    <property type="match status" value="1"/>
</dbReference>
<dbReference type="EMBL" id="AP021875">
    <property type="protein sequence ID" value="BBO73955.1"/>
    <property type="molecule type" value="Genomic_DNA"/>
</dbReference>
<protein>
    <recommendedName>
        <fullName evidence="2">HD-GYP domain-containing protein</fullName>
    </recommendedName>
</protein>
<sequence length="672" mass="74863">MATPMPYNGFWRIAGIFGKGDSIIATGVFLSVFLPLVGGWSPSILQHASNKMYDVFLLQTASSSPPDDIVIIDIDEKSLHRHGQWPWPRYKLASVVDRLKEAGAAVIVFDMVFPERDRTSPVLIQENLHRDLGVDIRWENGNWPDNDRRFAAAIRNSRVVLGYQFLFDDADGTAPTGCQLHPLKITNDAVASGWDDFVWKAEQVACNLSIFSQATDRSGFFNVSPDQDGILRHVPLVIRYNGQYYPSLALSAVMKTLNIADLEVRSSWLQNWLQVGDQSIPIDLTGAMLINYRDGYRERERAFAHISAADLLAKKVDKEKLNGAIVFVGTSAVGLWDFQSTPSDPIFPAIAVHATVADNLLKGDVRFRPHPAAGIEVLVAIVCGIFFVIAHVKLRASTGLLLFIACAAGLTATSFLIFSKTGAFFSPILPVSILAANFTAVNLLRFWKEENKARLSIRNLSRAQEAIIESMASMTETRDSDTGGHIQRTREYVRLLSNELKNDPRYSAILTDDLLTSLYRSAPLHDIGKVGISDKILLKQGRLSEKEFEEMKRHTIIGRNIISATNRKLGNESFLKIAHEIVYTHHEKWDGTGYPQGLKGEQIPLSGRLMALADAYDALISKRVYKPAFAHEKAVAVIRSESGKSFDPKIVDVFSRLADDFKKISQKYTDRD</sequence>
<gene>
    <name evidence="3" type="ORF">DSCW_13720</name>
</gene>
<dbReference type="Proteomes" id="UP000427769">
    <property type="component" value="Chromosome"/>
</dbReference>
<feature type="domain" description="HD-GYP" evidence="2">
    <location>
        <begin position="460"/>
        <end position="670"/>
    </location>
</feature>
<accession>A0A5K7YZV5</accession>
<dbReference type="Pfam" id="PF13487">
    <property type="entry name" value="HD_5"/>
    <property type="match status" value="1"/>
</dbReference>
<dbReference type="SMART" id="SM00471">
    <property type="entry name" value="HDc"/>
    <property type="match status" value="1"/>
</dbReference>
<dbReference type="Gene3D" id="1.10.3210.10">
    <property type="entry name" value="Hypothetical protein af1432"/>
    <property type="match status" value="1"/>
</dbReference>
<dbReference type="InterPro" id="IPR003607">
    <property type="entry name" value="HD/PDEase_dom"/>
</dbReference>
<dbReference type="CDD" id="cd00077">
    <property type="entry name" value="HDc"/>
    <property type="match status" value="1"/>
</dbReference>
<dbReference type="AlphaFoldDB" id="A0A5K7YZV5"/>
<organism evidence="3 4">
    <name type="scientific">Desulfosarcina widdelii</name>
    <dbReference type="NCBI Taxonomy" id="947919"/>
    <lineage>
        <taxon>Bacteria</taxon>
        <taxon>Pseudomonadati</taxon>
        <taxon>Thermodesulfobacteriota</taxon>
        <taxon>Desulfobacteria</taxon>
        <taxon>Desulfobacterales</taxon>
        <taxon>Desulfosarcinaceae</taxon>
        <taxon>Desulfosarcina</taxon>
    </lineage>
</organism>
<reference evidence="3 4" key="1">
    <citation type="submission" date="2019-11" db="EMBL/GenBank/DDBJ databases">
        <title>Comparative genomics of hydrocarbon-degrading Desulfosarcina strains.</title>
        <authorList>
            <person name="Watanabe M."/>
            <person name="Kojima H."/>
            <person name="Fukui M."/>
        </authorList>
    </citation>
    <scope>NUCLEOTIDE SEQUENCE [LARGE SCALE GENOMIC DNA]</scope>
    <source>
        <strain evidence="3 4">PP31</strain>
    </source>
</reference>
<evidence type="ECO:0000313" key="4">
    <source>
        <dbReference type="Proteomes" id="UP000427769"/>
    </source>
</evidence>
<dbReference type="Pfam" id="PF05226">
    <property type="entry name" value="CHASE2"/>
    <property type="match status" value="1"/>
</dbReference>
<keyword evidence="1" id="KW-1133">Transmembrane helix</keyword>
<keyword evidence="1" id="KW-0812">Transmembrane</keyword>
<dbReference type="OrthoDB" id="9764337at2"/>
<dbReference type="InterPro" id="IPR052020">
    <property type="entry name" value="Cyclic_di-GMP/3'3'-cGAMP_PDE"/>
</dbReference>
<feature type="transmembrane region" description="Helical" evidence="1">
    <location>
        <begin position="424"/>
        <end position="444"/>
    </location>
</feature>
<evidence type="ECO:0000256" key="1">
    <source>
        <dbReference type="SAM" id="Phobius"/>
    </source>
</evidence>
<feature type="transmembrane region" description="Helical" evidence="1">
    <location>
        <begin position="372"/>
        <end position="392"/>
    </location>
</feature>
<dbReference type="RefSeq" id="WP_155303020.1">
    <property type="nucleotide sequence ID" value="NZ_AP021875.1"/>
</dbReference>
<dbReference type="SUPFAM" id="SSF109604">
    <property type="entry name" value="HD-domain/PDEase-like"/>
    <property type="match status" value="1"/>
</dbReference>
<keyword evidence="4" id="KW-1185">Reference proteome</keyword>
<dbReference type="KEGG" id="dwd:DSCW_13720"/>
<dbReference type="InterPro" id="IPR037522">
    <property type="entry name" value="HD_GYP_dom"/>
</dbReference>
<dbReference type="PROSITE" id="PS51832">
    <property type="entry name" value="HD_GYP"/>
    <property type="match status" value="1"/>
</dbReference>
<dbReference type="PANTHER" id="PTHR45228:SF5">
    <property type="entry name" value="CYCLIC DI-GMP PHOSPHODIESTERASE VC_1348-RELATED"/>
    <property type="match status" value="1"/>
</dbReference>
<keyword evidence="1" id="KW-0472">Membrane</keyword>
<evidence type="ECO:0000313" key="3">
    <source>
        <dbReference type="EMBL" id="BBO73955.1"/>
    </source>
</evidence>
<feature type="transmembrane region" description="Helical" evidence="1">
    <location>
        <begin position="399"/>
        <end position="418"/>
    </location>
</feature>
<proteinExistence type="predicted"/>